<reference evidence="6" key="1">
    <citation type="journal article" date="2019" name="Int. J. Syst. Evol. Microbiol.">
        <title>The Global Catalogue of Microorganisms (GCM) 10K type strain sequencing project: providing services to taxonomists for standard genome sequencing and annotation.</title>
        <authorList>
            <consortium name="The Broad Institute Genomics Platform"/>
            <consortium name="The Broad Institute Genome Sequencing Center for Infectious Disease"/>
            <person name="Wu L."/>
            <person name="Ma J."/>
        </authorList>
    </citation>
    <scope>NUCLEOTIDE SEQUENCE [LARGE SCALE GENOMIC DNA]</scope>
    <source>
        <strain evidence="6">CCUG 62953</strain>
    </source>
</reference>
<sequence length="285" mass="29575">MSDSVTLFEMGPRDGLQNEKAQIATADKIRLTDLLSEAGFAKIEVTSFVSPKWVPQMADAAEVLAGITRRPGTSYAALTPNLRGFEAALAAKADEVAIFASASEGFSRANINCSIAESLERFAPVAEAARAAGVPMRGYVSCVTDCPYDGSVPPAEVARVARALVTLGCYEVSLGDTIGAATPETTQAMLAAVISEIPPDRLAGHFHDTGGRALDNIEVSLSHGLRVFDSAIAGLGGCPYAPGARGNVATEAVVARLSGLGYETGLDIAALDRAAEFARSLRSAE</sequence>
<dbReference type="InterPro" id="IPR013785">
    <property type="entry name" value="Aldolase_TIM"/>
</dbReference>
<keyword evidence="3 5" id="KW-0456">Lyase</keyword>
<feature type="domain" description="Pyruvate carboxyltransferase" evidence="4">
    <location>
        <begin position="5"/>
        <end position="272"/>
    </location>
</feature>
<comment type="caution">
    <text evidence="5">The sequence shown here is derived from an EMBL/GenBank/DDBJ whole genome shotgun (WGS) entry which is preliminary data.</text>
</comment>
<evidence type="ECO:0000259" key="4">
    <source>
        <dbReference type="PROSITE" id="PS50991"/>
    </source>
</evidence>
<organism evidence="5 6">
    <name type="scientific">Litorisediminicola beolgyonensis</name>
    <dbReference type="NCBI Taxonomy" id="1173614"/>
    <lineage>
        <taxon>Bacteria</taxon>
        <taxon>Pseudomonadati</taxon>
        <taxon>Pseudomonadota</taxon>
        <taxon>Alphaproteobacteria</taxon>
        <taxon>Rhodobacterales</taxon>
        <taxon>Paracoccaceae</taxon>
        <taxon>Litorisediminicola</taxon>
    </lineage>
</organism>
<dbReference type="RefSeq" id="WP_386803791.1">
    <property type="nucleotide sequence ID" value="NZ_JBHTMU010000019.1"/>
</dbReference>
<dbReference type="InterPro" id="IPR043594">
    <property type="entry name" value="HMGL"/>
</dbReference>
<evidence type="ECO:0000313" key="5">
    <source>
        <dbReference type="EMBL" id="MFD1343124.1"/>
    </source>
</evidence>
<evidence type="ECO:0000256" key="2">
    <source>
        <dbReference type="ARBA" id="ARBA00022723"/>
    </source>
</evidence>
<accession>A0ABW3ZJ28</accession>
<gene>
    <name evidence="5" type="ORF">ACFQ4E_11895</name>
</gene>
<dbReference type="PANTHER" id="PTHR42738">
    <property type="entry name" value="HYDROXYMETHYLGLUTARYL-COA LYASE"/>
    <property type="match status" value="1"/>
</dbReference>
<dbReference type="EMBL" id="JBHTMU010000019">
    <property type="protein sequence ID" value="MFD1343124.1"/>
    <property type="molecule type" value="Genomic_DNA"/>
</dbReference>
<name>A0ABW3ZJ28_9RHOB</name>
<dbReference type="GO" id="GO:0016829">
    <property type="term" value="F:lyase activity"/>
    <property type="evidence" value="ECO:0007669"/>
    <property type="project" value="UniProtKB-KW"/>
</dbReference>
<comment type="similarity">
    <text evidence="1">Belongs to the HMG-CoA lyase family.</text>
</comment>
<dbReference type="NCBIfam" id="NF004283">
    <property type="entry name" value="PRK05692.1"/>
    <property type="match status" value="1"/>
</dbReference>
<evidence type="ECO:0000256" key="1">
    <source>
        <dbReference type="ARBA" id="ARBA00009405"/>
    </source>
</evidence>
<dbReference type="PROSITE" id="PS50991">
    <property type="entry name" value="PYR_CT"/>
    <property type="match status" value="1"/>
</dbReference>
<dbReference type="SUPFAM" id="SSF51569">
    <property type="entry name" value="Aldolase"/>
    <property type="match status" value="1"/>
</dbReference>
<dbReference type="PANTHER" id="PTHR42738:SF7">
    <property type="entry name" value="HYDROXYMETHYLGLUTARYL-COA LYASE"/>
    <property type="match status" value="1"/>
</dbReference>
<evidence type="ECO:0000313" key="6">
    <source>
        <dbReference type="Proteomes" id="UP001597135"/>
    </source>
</evidence>
<dbReference type="CDD" id="cd07938">
    <property type="entry name" value="DRE_TIM_HMGL"/>
    <property type="match status" value="1"/>
</dbReference>
<keyword evidence="2" id="KW-0479">Metal-binding</keyword>
<evidence type="ECO:0000256" key="3">
    <source>
        <dbReference type="ARBA" id="ARBA00023239"/>
    </source>
</evidence>
<proteinExistence type="inferred from homology"/>
<dbReference type="Pfam" id="PF00682">
    <property type="entry name" value="HMGL-like"/>
    <property type="match status" value="1"/>
</dbReference>
<dbReference type="InterPro" id="IPR000891">
    <property type="entry name" value="PYR_CT"/>
</dbReference>
<protein>
    <submittedName>
        <fullName evidence="5">Hydroxymethylglutaryl-CoA lyase</fullName>
    </submittedName>
</protein>
<dbReference type="Gene3D" id="3.20.20.70">
    <property type="entry name" value="Aldolase class I"/>
    <property type="match status" value="1"/>
</dbReference>
<dbReference type="Proteomes" id="UP001597135">
    <property type="component" value="Unassembled WGS sequence"/>
</dbReference>
<keyword evidence="6" id="KW-1185">Reference proteome</keyword>